<dbReference type="Proteomes" id="UP001054945">
    <property type="component" value="Unassembled WGS sequence"/>
</dbReference>
<reference evidence="1 2" key="1">
    <citation type="submission" date="2021-06" db="EMBL/GenBank/DDBJ databases">
        <title>Caerostris extrusa draft genome.</title>
        <authorList>
            <person name="Kono N."/>
            <person name="Arakawa K."/>
        </authorList>
    </citation>
    <scope>NUCLEOTIDE SEQUENCE [LARGE SCALE GENOMIC DNA]</scope>
</reference>
<protein>
    <submittedName>
        <fullName evidence="1">Uncharacterized protein</fullName>
    </submittedName>
</protein>
<accession>A0AAV4MR95</accession>
<dbReference type="AlphaFoldDB" id="A0AAV4MR95"/>
<evidence type="ECO:0000313" key="1">
    <source>
        <dbReference type="EMBL" id="GIX74390.1"/>
    </source>
</evidence>
<organism evidence="1 2">
    <name type="scientific">Caerostris extrusa</name>
    <name type="common">Bark spider</name>
    <name type="synonym">Caerostris bankana</name>
    <dbReference type="NCBI Taxonomy" id="172846"/>
    <lineage>
        <taxon>Eukaryota</taxon>
        <taxon>Metazoa</taxon>
        <taxon>Ecdysozoa</taxon>
        <taxon>Arthropoda</taxon>
        <taxon>Chelicerata</taxon>
        <taxon>Arachnida</taxon>
        <taxon>Araneae</taxon>
        <taxon>Araneomorphae</taxon>
        <taxon>Entelegynae</taxon>
        <taxon>Araneoidea</taxon>
        <taxon>Araneidae</taxon>
        <taxon>Caerostris</taxon>
    </lineage>
</organism>
<comment type="caution">
    <text evidence="1">The sequence shown here is derived from an EMBL/GenBank/DDBJ whole genome shotgun (WGS) entry which is preliminary data.</text>
</comment>
<keyword evidence="2" id="KW-1185">Reference proteome</keyword>
<name>A0AAV4MR95_CAEEX</name>
<sequence length="115" mass="13038">MRGPLKYPATDKLGLVKSASEGKDLLQMSHPITMNDNEMNVHEKIGLSMKNVTRYGHDVVPVRREIPGILFTDQQIHVLNRRGDGGGCVWWMSSSVPLGYTEYRRYLTGHAMMCF</sequence>
<dbReference type="EMBL" id="BPLR01020065">
    <property type="protein sequence ID" value="GIX74390.1"/>
    <property type="molecule type" value="Genomic_DNA"/>
</dbReference>
<evidence type="ECO:0000313" key="2">
    <source>
        <dbReference type="Proteomes" id="UP001054945"/>
    </source>
</evidence>
<proteinExistence type="predicted"/>
<gene>
    <name evidence="1" type="ORF">CEXT_453231</name>
</gene>